<dbReference type="Pfam" id="PF04229">
    <property type="entry name" value="GrpB"/>
    <property type="match status" value="1"/>
</dbReference>
<proteinExistence type="predicted"/>
<dbReference type="InterPro" id="IPR007344">
    <property type="entry name" value="GrpB/CoaE"/>
</dbReference>
<reference evidence="1 2" key="1">
    <citation type="journal article" date="2015" name="Infect. Genet. Evol.">
        <title>Genomic sequences of six botulinum neurotoxin-producing strains representing three clostridial species illustrate the mobility and diversity of botulinum neurotoxin genes.</title>
        <authorList>
            <person name="Smith T.J."/>
            <person name="Hill K.K."/>
            <person name="Xie G."/>
            <person name="Foley B.T."/>
            <person name="Williamson C.H."/>
            <person name="Foster J.T."/>
            <person name="Johnson S.L."/>
            <person name="Chertkov O."/>
            <person name="Teshima H."/>
            <person name="Gibbons H.S."/>
            <person name="Johnsky L.A."/>
            <person name="Karavis M.A."/>
            <person name="Smith L.A."/>
        </authorList>
    </citation>
    <scope>NUCLEOTIDE SEQUENCE [LARGE SCALE GENOMIC DNA]</scope>
    <source>
        <strain evidence="1 2">CDC 2741</strain>
    </source>
</reference>
<dbReference type="AlphaFoldDB" id="A0A0C1UDP3"/>
<evidence type="ECO:0000313" key="1">
    <source>
        <dbReference type="EMBL" id="KIE45530.1"/>
    </source>
</evidence>
<organism evidence="1 2">
    <name type="scientific">Clostridium argentinense CDC 2741</name>
    <dbReference type="NCBI Taxonomy" id="1418104"/>
    <lineage>
        <taxon>Bacteria</taxon>
        <taxon>Bacillati</taxon>
        <taxon>Bacillota</taxon>
        <taxon>Clostridia</taxon>
        <taxon>Eubacteriales</taxon>
        <taxon>Clostridiaceae</taxon>
        <taxon>Clostridium</taxon>
    </lineage>
</organism>
<dbReference type="Gene3D" id="3.30.460.10">
    <property type="entry name" value="Beta Polymerase, domain 2"/>
    <property type="match status" value="1"/>
</dbReference>
<dbReference type="Proteomes" id="UP000031366">
    <property type="component" value="Unassembled WGS sequence"/>
</dbReference>
<dbReference type="OrthoDB" id="9799092at2"/>
<dbReference type="PANTHER" id="PTHR34822">
    <property type="entry name" value="GRPB DOMAIN PROTEIN (AFU_ORTHOLOGUE AFUA_1G01530)"/>
    <property type="match status" value="1"/>
</dbReference>
<dbReference type="EMBL" id="AYSO01000019">
    <property type="protein sequence ID" value="KIE45530.1"/>
    <property type="molecule type" value="Genomic_DNA"/>
</dbReference>
<gene>
    <name evidence="1" type="ORF">U732_2797</name>
</gene>
<dbReference type="STRING" id="29341.RSJ17_20270"/>
<keyword evidence="2" id="KW-1185">Reference proteome</keyword>
<comment type="caution">
    <text evidence="1">The sequence shown here is derived from an EMBL/GenBank/DDBJ whole genome shotgun (WGS) entry which is preliminary data.</text>
</comment>
<evidence type="ECO:0008006" key="3">
    <source>
        <dbReference type="Google" id="ProtNLM"/>
    </source>
</evidence>
<evidence type="ECO:0000313" key="2">
    <source>
        <dbReference type="Proteomes" id="UP000031366"/>
    </source>
</evidence>
<dbReference type="RefSeq" id="WP_039635424.1">
    <property type="nucleotide sequence ID" value="NZ_AYSO01000019.1"/>
</dbReference>
<name>A0A0C1UDP3_9CLOT</name>
<protein>
    <recommendedName>
        <fullName evidence="3">GrpB family protein</fullName>
    </recommendedName>
</protein>
<dbReference type="SUPFAM" id="SSF81301">
    <property type="entry name" value="Nucleotidyltransferase"/>
    <property type="match status" value="1"/>
</dbReference>
<sequence>MKVVVVNYDQEWASMYTQEAKKIKEILVKELIEIHHIGSTSVENLKAKPIIDIMPVVSDIEKVDQYNDKFKELGYEPMGEYGIAGRRYFRKGLENRTHHVHVFDVNNVCDIERHLAVRDYLRAHPKDSYEYGELKQELANKYPSDIEAYCLGKDSFVKNLERKAIDWYHKSK</sequence>
<dbReference type="PANTHER" id="PTHR34822:SF1">
    <property type="entry name" value="GRPB FAMILY PROTEIN"/>
    <property type="match status" value="1"/>
</dbReference>
<accession>A0A0C1UDP3</accession>
<dbReference type="InterPro" id="IPR043519">
    <property type="entry name" value="NT_sf"/>
</dbReference>